<dbReference type="PANTHER" id="PTHR12413">
    <property type="entry name" value="DOLICHYL GLYCOSYLTRANSFERASE"/>
    <property type="match status" value="1"/>
</dbReference>
<feature type="transmembrane region" description="Helical" evidence="11">
    <location>
        <begin position="435"/>
        <end position="454"/>
    </location>
</feature>
<keyword evidence="5 11" id="KW-0808">Transferase</keyword>
<evidence type="ECO:0000313" key="13">
    <source>
        <dbReference type="EMBL" id="OBA21995.1"/>
    </source>
</evidence>
<dbReference type="STRING" id="869754.A0A1A0HDE4"/>
<dbReference type="OrthoDB" id="1689333at2759"/>
<accession>A0A1A0HDE4</accession>
<reference evidence="13 14" key="1">
    <citation type="submission" date="2016-05" db="EMBL/GenBank/DDBJ databases">
        <title>Comparative genomics of biotechnologically important yeasts.</title>
        <authorList>
            <consortium name="DOE Joint Genome Institute"/>
            <person name="Riley R."/>
            <person name="Haridas S."/>
            <person name="Wolfe K.H."/>
            <person name="Lopes M.R."/>
            <person name="Hittinger C.T."/>
            <person name="Goker M."/>
            <person name="Salamov A."/>
            <person name="Wisecaver J."/>
            <person name="Long T.M."/>
            <person name="Aerts A.L."/>
            <person name="Barry K."/>
            <person name="Choi C."/>
            <person name="Clum A."/>
            <person name="Coughlan A.Y."/>
            <person name="Deshpande S."/>
            <person name="Douglass A.P."/>
            <person name="Hanson S.J."/>
            <person name="Klenk H.-P."/>
            <person name="LaButti K."/>
            <person name="Lapidus A."/>
            <person name="Lindquist E."/>
            <person name="Lipzen A."/>
            <person name="Meier-kolthoff J.P."/>
            <person name="Ohm R.A."/>
            <person name="Otillar R.P."/>
            <person name="Pangilinan J."/>
            <person name="Peng Y."/>
            <person name="Rokas A."/>
            <person name="Rosa C.A."/>
            <person name="Scheuner C."/>
            <person name="Sibirny A.A."/>
            <person name="Slot J.C."/>
            <person name="Stielow J.B."/>
            <person name="Sun H."/>
            <person name="Kurtzman C.P."/>
            <person name="Blackwell M."/>
            <person name="Grigoriev I.V."/>
            <person name="Jeffries T.W."/>
        </authorList>
    </citation>
    <scope>NUCLEOTIDE SEQUENCE [LARGE SCALE GENOMIC DNA]</scope>
    <source>
        <strain evidence="13 14">NRRL YB-4993</strain>
    </source>
</reference>
<organism evidence="13 14">
    <name type="scientific">Metschnikowia bicuspidata var. bicuspidata NRRL YB-4993</name>
    <dbReference type="NCBI Taxonomy" id="869754"/>
    <lineage>
        <taxon>Eukaryota</taxon>
        <taxon>Fungi</taxon>
        <taxon>Dikarya</taxon>
        <taxon>Ascomycota</taxon>
        <taxon>Saccharomycotina</taxon>
        <taxon>Pichiomycetes</taxon>
        <taxon>Metschnikowiaceae</taxon>
        <taxon>Metschnikowia</taxon>
    </lineage>
</organism>
<feature type="region of interest" description="Disordered" evidence="12">
    <location>
        <begin position="1"/>
        <end position="25"/>
    </location>
</feature>
<evidence type="ECO:0000313" key="14">
    <source>
        <dbReference type="Proteomes" id="UP000092555"/>
    </source>
</evidence>
<evidence type="ECO:0000256" key="9">
    <source>
        <dbReference type="ARBA" id="ARBA00023136"/>
    </source>
</evidence>
<evidence type="ECO:0000256" key="3">
    <source>
        <dbReference type="ARBA" id="ARBA00008715"/>
    </source>
</evidence>
<comment type="caution">
    <text evidence="13">The sequence shown here is derived from an EMBL/GenBank/DDBJ whole genome shotgun (WGS) entry which is preliminary data.</text>
</comment>
<gene>
    <name evidence="13" type="ORF">METBIDRAFT_38681</name>
</gene>
<keyword evidence="7 11" id="KW-0256">Endoplasmic reticulum</keyword>
<dbReference type="RefSeq" id="XP_018712491.1">
    <property type="nucleotide sequence ID" value="XM_018857030.1"/>
</dbReference>
<feature type="transmembrane region" description="Helical" evidence="11">
    <location>
        <begin position="536"/>
        <end position="557"/>
    </location>
</feature>
<feature type="transmembrane region" description="Helical" evidence="11">
    <location>
        <begin position="126"/>
        <end position="146"/>
    </location>
</feature>
<evidence type="ECO:0000256" key="4">
    <source>
        <dbReference type="ARBA" id="ARBA00022676"/>
    </source>
</evidence>
<sequence length="572" mass="64975">MSPSTEAPAEVPRNAANTPPRRPQTPAGFPRGSLLNIWVLSLFLKGLLVVGYHSTDFDVHRNWLAITNKLPMAQWYTENTSQWTLDYPPFFAYFECALSQLVPPVVAADGCLDIVEVGQYGLPTVYFQRASVMATEAVLFLALQWYVRTAAPAEQARAFAVALSLILSPGLVLIDHMHFQYNGMMYGLLVLMINCARLEKHVLCGLCFAVLLCFKHIYLYLAPAVFIYLLRAYTLNLRYDTKRSALANGVRLVKWRNLLKLGATVAAVFGVAFAPFIYHGVMPQLVLRLFPFSRGLTHAYWAPNIWAVYSFLDRVLLQAYRQIPLAQVPLQKLLKLDARLLDASAVLKSGTRGLVGDVEFVVLPEITPKLTFMLTLFYQVMALIPLFIQPTYERFLGALTLCAYASFLFGWHVHEKAILLVIFPLSFLMTRDKRLLSLFNLVAACGYVSLFPLIFTCEEWLVKVVFTTLWYLIYYFVFRKVVRIPTHKNSHQAYSSYLLLDRVSSLYILGLIPVTGFVTLIDVFELKLEVLEKMAFLKLMIVSVYCAAGIISSWNGFNWLYFVDESIWDTDT</sequence>
<comment type="pathway">
    <text evidence="2 11">Protein modification; protein glycosylation.</text>
</comment>
<dbReference type="Pfam" id="PF03155">
    <property type="entry name" value="Alg6_Alg8"/>
    <property type="match status" value="1"/>
</dbReference>
<evidence type="ECO:0000256" key="7">
    <source>
        <dbReference type="ARBA" id="ARBA00022824"/>
    </source>
</evidence>
<feature type="transmembrane region" description="Helical" evidence="11">
    <location>
        <begin position="158"/>
        <end position="174"/>
    </location>
</feature>
<protein>
    <recommendedName>
        <fullName evidence="11">Alpha-1,3-glucosyltransferase</fullName>
        <ecNumber evidence="11">2.4.1.-</ecNumber>
    </recommendedName>
</protein>
<evidence type="ECO:0000256" key="5">
    <source>
        <dbReference type="ARBA" id="ARBA00022679"/>
    </source>
</evidence>
<comment type="similarity">
    <text evidence="3 11">Belongs to the ALG6/ALG8 glucosyltransferase family.</text>
</comment>
<dbReference type="UniPathway" id="UPA00378"/>
<dbReference type="EMBL" id="LXTC01000002">
    <property type="protein sequence ID" value="OBA21995.1"/>
    <property type="molecule type" value="Genomic_DNA"/>
</dbReference>
<dbReference type="PANTHER" id="PTHR12413:SF2">
    <property type="entry name" value="DOLICHYL PYROPHOSPHATE GLC1MAN9GLCNAC2 ALPHA-1,3-GLUCOSYLTRANSFERASE-RELATED"/>
    <property type="match status" value="1"/>
</dbReference>
<dbReference type="Proteomes" id="UP000092555">
    <property type="component" value="Unassembled WGS sequence"/>
</dbReference>
<keyword evidence="9 11" id="KW-0472">Membrane</keyword>
<feature type="transmembrane region" description="Helical" evidence="11">
    <location>
        <begin position="217"/>
        <end position="237"/>
    </location>
</feature>
<evidence type="ECO:0000256" key="10">
    <source>
        <dbReference type="ARBA" id="ARBA00047346"/>
    </source>
</evidence>
<evidence type="ECO:0000256" key="8">
    <source>
        <dbReference type="ARBA" id="ARBA00022989"/>
    </source>
</evidence>
<dbReference type="EC" id="2.4.1.-" evidence="11"/>
<comment type="subcellular location">
    <subcellularLocation>
        <location evidence="1 11">Endoplasmic reticulum membrane</location>
        <topology evidence="1 11">Multi-pass membrane protein</topology>
    </subcellularLocation>
</comment>
<feature type="transmembrane region" description="Helical" evidence="11">
    <location>
        <begin position="499"/>
        <end position="524"/>
    </location>
</feature>
<feature type="transmembrane region" description="Helical" evidence="11">
    <location>
        <begin position="258"/>
        <end position="278"/>
    </location>
</feature>
<evidence type="ECO:0000256" key="12">
    <source>
        <dbReference type="SAM" id="MobiDB-lite"/>
    </source>
</evidence>
<feature type="transmembrane region" description="Helical" evidence="11">
    <location>
        <begin position="370"/>
        <end position="388"/>
    </location>
</feature>
<keyword evidence="6 11" id="KW-0812">Transmembrane</keyword>
<dbReference type="GO" id="GO:0005789">
    <property type="term" value="C:endoplasmic reticulum membrane"/>
    <property type="evidence" value="ECO:0007669"/>
    <property type="project" value="UniProtKB-SubCell"/>
</dbReference>
<dbReference type="InterPro" id="IPR004856">
    <property type="entry name" value="Glyco_trans_ALG6/ALG8"/>
</dbReference>
<evidence type="ECO:0000256" key="11">
    <source>
        <dbReference type="RuleBase" id="RU363110"/>
    </source>
</evidence>
<keyword evidence="4 11" id="KW-0328">Glycosyltransferase</keyword>
<feature type="transmembrane region" description="Helical" evidence="11">
    <location>
        <begin position="460"/>
        <end position="478"/>
    </location>
</feature>
<keyword evidence="8 11" id="KW-1133">Transmembrane helix</keyword>
<dbReference type="GeneID" id="30030006"/>
<feature type="transmembrane region" description="Helical" evidence="11">
    <location>
        <begin position="298"/>
        <end position="317"/>
    </location>
</feature>
<comment type="catalytic activity">
    <reaction evidence="10">
        <text>an alpha-D-Glc-(1-&gt;3)-alpha-D-Man-(1-&gt;2)-alpha-D-Man-(1-&gt;2)-alpha-D-Man-(1-&gt;3)-[alpha-D-Man-(1-&gt;2)-alpha-D-Man-(1-&gt;3)-[alpha-D-Man-(1-&gt;2)-alpha-D-Man-(1-&gt;6)]-alpha-D-Man-(1-&gt;6)]-beta-D-Man-(1-&gt;4)-beta-D-GlcNAc-(1-&gt;4)-alpha-D-GlcNAc-diphospho-di-trans,poly-cis-dolichol + a di-trans,poly-cis-dolichyl beta-D-glucosyl phosphate = an alpha-D-Glc-(1-&gt;3)-alpha-D-Glc-(1-&gt;3)-alpha-D-Man-(1-&gt;2)-alpha-D-Man-(1-&gt;2)-alpha-D-Man-(1-&gt;3)-[alpha-D-Man-(1-&gt;2)-alpha-D-Man-(1-&gt;3)-[alpha-D-Man-(1-&gt;2)-alpha-D-Man-(1-&gt;6)]-alpha-D-Man-(1-&gt;6)]-beta-D-Man-(1-&gt;4)-beta-D-GlcNAc-(1-&gt;4)-alpha-D-GlcNAc-diphospho-di-trans,poly-cis-dolichol + a di-trans,poly-cis-dolichyl phosphate + H(+)</text>
        <dbReference type="Rhea" id="RHEA:31307"/>
        <dbReference type="Rhea" id="RHEA-COMP:19498"/>
        <dbReference type="Rhea" id="RHEA-COMP:19502"/>
        <dbReference type="Rhea" id="RHEA-COMP:19521"/>
        <dbReference type="Rhea" id="RHEA-COMP:19522"/>
        <dbReference type="ChEBI" id="CHEBI:15378"/>
        <dbReference type="ChEBI" id="CHEBI:57525"/>
        <dbReference type="ChEBI" id="CHEBI:57683"/>
        <dbReference type="ChEBI" id="CHEBI:132521"/>
        <dbReference type="ChEBI" id="CHEBI:132522"/>
        <dbReference type="EC" id="2.4.1.265"/>
    </reaction>
    <physiologicalReaction direction="left-to-right" evidence="10">
        <dbReference type="Rhea" id="RHEA:31308"/>
    </physiologicalReaction>
</comment>
<keyword evidence="14" id="KW-1185">Reference proteome</keyword>
<feature type="transmembrane region" description="Helical" evidence="11">
    <location>
        <begin position="33"/>
        <end position="52"/>
    </location>
</feature>
<proteinExistence type="inferred from homology"/>
<evidence type="ECO:0000256" key="1">
    <source>
        <dbReference type="ARBA" id="ARBA00004477"/>
    </source>
</evidence>
<dbReference type="AlphaFoldDB" id="A0A1A0HDE4"/>
<dbReference type="GO" id="GO:0006488">
    <property type="term" value="P:dolichol-linked oligosaccharide biosynthetic process"/>
    <property type="evidence" value="ECO:0007669"/>
    <property type="project" value="EnsemblFungi"/>
</dbReference>
<evidence type="ECO:0000256" key="6">
    <source>
        <dbReference type="ARBA" id="ARBA00022692"/>
    </source>
</evidence>
<dbReference type="GO" id="GO:0042283">
    <property type="term" value="F:dolichyl pyrophosphate Glc1Man9GlcNAc2 alpha-1,3-glucosyltransferase activity"/>
    <property type="evidence" value="ECO:0007669"/>
    <property type="project" value="UniProtKB-EC"/>
</dbReference>
<name>A0A1A0HDE4_9ASCO</name>
<evidence type="ECO:0000256" key="2">
    <source>
        <dbReference type="ARBA" id="ARBA00004922"/>
    </source>
</evidence>